<name>A0AAV4X0S2_CAEEX</name>
<gene>
    <name evidence="1" type="ORF">CEXT_279561</name>
</gene>
<reference evidence="1 2" key="1">
    <citation type="submission" date="2021-06" db="EMBL/GenBank/DDBJ databases">
        <title>Caerostris extrusa draft genome.</title>
        <authorList>
            <person name="Kono N."/>
            <person name="Arakawa K."/>
        </authorList>
    </citation>
    <scope>NUCLEOTIDE SEQUENCE [LARGE SCALE GENOMIC DNA]</scope>
</reference>
<evidence type="ECO:0000313" key="1">
    <source>
        <dbReference type="EMBL" id="GIY88707.1"/>
    </source>
</evidence>
<organism evidence="1 2">
    <name type="scientific">Caerostris extrusa</name>
    <name type="common">Bark spider</name>
    <name type="synonym">Caerostris bankana</name>
    <dbReference type="NCBI Taxonomy" id="172846"/>
    <lineage>
        <taxon>Eukaryota</taxon>
        <taxon>Metazoa</taxon>
        <taxon>Ecdysozoa</taxon>
        <taxon>Arthropoda</taxon>
        <taxon>Chelicerata</taxon>
        <taxon>Arachnida</taxon>
        <taxon>Araneae</taxon>
        <taxon>Araneomorphae</taxon>
        <taxon>Entelegynae</taxon>
        <taxon>Araneoidea</taxon>
        <taxon>Araneidae</taxon>
        <taxon>Caerostris</taxon>
    </lineage>
</organism>
<protein>
    <submittedName>
        <fullName evidence="1">Uncharacterized protein</fullName>
    </submittedName>
</protein>
<dbReference type="EMBL" id="BPLR01017096">
    <property type="protein sequence ID" value="GIY88707.1"/>
    <property type="molecule type" value="Genomic_DNA"/>
</dbReference>
<evidence type="ECO:0000313" key="2">
    <source>
        <dbReference type="Proteomes" id="UP001054945"/>
    </source>
</evidence>
<sequence>MKTAVSNRNGSFSFQSEIDALTRRIFPVDRRTRMPNANESVKIDLEAHEPEISVGGMSSTFDIVRSALLFRPLLHLRKTIRDEVGTSRHLGKSESDK</sequence>
<comment type="caution">
    <text evidence="1">The sequence shown here is derived from an EMBL/GenBank/DDBJ whole genome shotgun (WGS) entry which is preliminary data.</text>
</comment>
<accession>A0AAV4X0S2</accession>
<proteinExistence type="predicted"/>
<keyword evidence="2" id="KW-1185">Reference proteome</keyword>
<dbReference type="AlphaFoldDB" id="A0AAV4X0S2"/>
<dbReference type="Proteomes" id="UP001054945">
    <property type="component" value="Unassembled WGS sequence"/>
</dbReference>